<keyword evidence="3" id="KW-1185">Reference proteome</keyword>
<feature type="compositionally biased region" description="Basic and acidic residues" evidence="1">
    <location>
        <begin position="1"/>
        <end position="10"/>
    </location>
</feature>
<dbReference type="AlphaFoldDB" id="A0AAE0H4H8"/>
<name>A0AAE0H4H8_9CHLO</name>
<proteinExistence type="predicted"/>
<accession>A0AAE0H4H8</accession>
<reference evidence="2 3" key="1">
    <citation type="journal article" date="2015" name="Genome Biol. Evol.">
        <title>Comparative Genomics of a Bacterivorous Green Alga Reveals Evolutionary Causalities and Consequences of Phago-Mixotrophic Mode of Nutrition.</title>
        <authorList>
            <person name="Burns J.A."/>
            <person name="Paasch A."/>
            <person name="Narechania A."/>
            <person name="Kim E."/>
        </authorList>
    </citation>
    <scope>NUCLEOTIDE SEQUENCE [LARGE SCALE GENOMIC DNA]</scope>
    <source>
        <strain evidence="2 3">PLY_AMNH</strain>
    </source>
</reference>
<dbReference type="EMBL" id="LGRX02000110">
    <property type="protein sequence ID" value="KAK3289530.1"/>
    <property type="molecule type" value="Genomic_DNA"/>
</dbReference>
<evidence type="ECO:0000256" key="1">
    <source>
        <dbReference type="SAM" id="MobiDB-lite"/>
    </source>
</evidence>
<gene>
    <name evidence="2" type="ORF">CYMTET_3045</name>
</gene>
<organism evidence="2 3">
    <name type="scientific">Cymbomonas tetramitiformis</name>
    <dbReference type="NCBI Taxonomy" id="36881"/>
    <lineage>
        <taxon>Eukaryota</taxon>
        <taxon>Viridiplantae</taxon>
        <taxon>Chlorophyta</taxon>
        <taxon>Pyramimonadophyceae</taxon>
        <taxon>Pyramimonadales</taxon>
        <taxon>Pyramimonadaceae</taxon>
        <taxon>Cymbomonas</taxon>
    </lineage>
</organism>
<protein>
    <submittedName>
        <fullName evidence="2">Uncharacterized protein</fullName>
    </submittedName>
</protein>
<evidence type="ECO:0000313" key="2">
    <source>
        <dbReference type="EMBL" id="KAK3289530.1"/>
    </source>
</evidence>
<feature type="region of interest" description="Disordered" evidence="1">
    <location>
        <begin position="1"/>
        <end position="24"/>
    </location>
</feature>
<dbReference type="Proteomes" id="UP001190700">
    <property type="component" value="Unassembled WGS sequence"/>
</dbReference>
<evidence type="ECO:0000313" key="3">
    <source>
        <dbReference type="Proteomes" id="UP001190700"/>
    </source>
</evidence>
<comment type="caution">
    <text evidence="2">The sequence shown here is derived from an EMBL/GenBank/DDBJ whole genome shotgun (WGS) entry which is preliminary data.</text>
</comment>
<sequence length="102" mass="11331">MVKGAEDVRDAPPGQPDNTRDADVDEIHLVELAFTWYSTSYEKIKYEPMLTGISGGEDTKRKEAVALLKAISGKAVEWATKILNSYNEAEKEMTSQNSKKPP</sequence>